<protein>
    <submittedName>
        <fullName evidence="1">Uncharacterized protein</fullName>
    </submittedName>
</protein>
<gene>
    <name evidence="1" type="ORF">THOM_1434</name>
</gene>
<proteinExistence type="predicted"/>
<dbReference type="VEuPathDB" id="MicrosporidiaDB:THOM_1434"/>
<keyword evidence="2" id="KW-1185">Reference proteome</keyword>
<sequence>VLNPLLYNFTFAQYRTILKNIVKTLNAINISAFINLFVRFSLKYEVNSIKFLLENIKHHDVIVNELNKLITVERSVVLFLFYIEVISRMDNVQNVHEMSRFVFNVLKVYLGQDVRRRPIQRTSRENVAGTGCIGGSVRTDVVEELYKRQIVRSNRFYPCIKKYVDAFLAKVQHKADVLYFFLKQSFQYDFSQSEKTMTVYSRDFQDLILSFVSNTDVEVNLKMIDLLLHISEVVPRFKDTVFNIVCKFRLCTYTTDMRGRHAIMCKIRMLYARMHDDRLRHLLELDDREKIANERLFMAVEAVRNGNVPTTAYDMDSDVIDYEGYFGWNKSYASSLKSSLNFESISSKRRSFLRNMDVTKD</sequence>
<dbReference type="HOGENOM" id="CLU_768490_0_0_1"/>
<evidence type="ECO:0000313" key="2">
    <source>
        <dbReference type="Proteomes" id="UP000011185"/>
    </source>
</evidence>
<feature type="non-terminal residue" evidence="1">
    <location>
        <position position="1"/>
    </location>
</feature>
<evidence type="ECO:0000313" key="1">
    <source>
        <dbReference type="EMBL" id="ELQ75623.1"/>
    </source>
</evidence>
<dbReference type="InParanoid" id="L7JVW5"/>
<organism evidence="1 2">
    <name type="scientific">Trachipleistophora hominis</name>
    <name type="common">Microsporidian parasite</name>
    <dbReference type="NCBI Taxonomy" id="72359"/>
    <lineage>
        <taxon>Eukaryota</taxon>
        <taxon>Fungi</taxon>
        <taxon>Fungi incertae sedis</taxon>
        <taxon>Microsporidia</taxon>
        <taxon>Pleistophoridae</taxon>
        <taxon>Trachipleistophora</taxon>
    </lineage>
</organism>
<dbReference type="OrthoDB" id="2187331at2759"/>
<dbReference type="EMBL" id="JH993939">
    <property type="protein sequence ID" value="ELQ75623.1"/>
    <property type="molecule type" value="Genomic_DNA"/>
</dbReference>
<reference evidence="1 2" key="1">
    <citation type="journal article" date="2012" name="PLoS Pathog.">
        <title>The genome of the obligate intracellular parasite Trachipleistophora hominis: new insights into microsporidian genome dynamics and reductive evolution.</title>
        <authorList>
            <person name="Heinz E."/>
            <person name="Williams T.A."/>
            <person name="Nakjang S."/>
            <person name="Noel C.J."/>
            <person name="Swan D.C."/>
            <person name="Goldberg A.V."/>
            <person name="Harris S.R."/>
            <person name="Weinmaier T."/>
            <person name="Markert S."/>
            <person name="Becher D."/>
            <person name="Bernhardt J."/>
            <person name="Dagan T."/>
            <person name="Hacker C."/>
            <person name="Lucocq J.M."/>
            <person name="Schweder T."/>
            <person name="Rattei T."/>
            <person name="Hall N."/>
            <person name="Hirt R.P."/>
            <person name="Embley T.M."/>
        </authorList>
    </citation>
    <scope>NUCLEOTIDE SEQUENCE [LARGE SCALE GENOMIC DNA]</scope>
</reference>
<name>L7JVW5_TRAHO</name>
<dbReference type="AlphaFoldDB" id="L7JVW5"/>
<accession>L7JVW5</accession>
<dbReference type="Proteomes" id="UP000011185">
    <property type="component" value="Unassembled WGS sequence"/>
</dbReference>